<dbReference type="Gene3D" id="3.10.180.10">
    <property type="entry name" value="2,3-Dihydroxybiphenyl 1,2-Dioxygenase, domain 1"/>
    <property type="match status" value="2"/>
</dbReference>
<sequence length="293" mass="33486">MSEFHQPPNIYVEQVQIKVSSLDLSLEFYEEVLGFQILERKDNVVSLTADGKKALIVLEEVKGARRKKKKTIGLYHFAILVPDRKALGSLLEHIHKFDSPIIVGASDHGISKAIYVEDPDENGIEVYKDTPPETWKWEYGKIIEKTERLNMKQLIKEAKDQEWRRMPEETVIGHIHLSVKDLQLSKEFYCDLLGLNLVMEYPNQALFFSSGGYHHHIAINTWGVKDAKELDEKQVGLKNFTMNFPNEWKRQTAVKRLESKGYAIEKLGVGSDLVTIDPSGNPVCLKLYSSDDS</sequence>
<gene>
    <name evidence="3" type="ORF">ISALK_08130</name>
</gene>
<dbReference type="PANTHER" id="PTHR43279:SF1">
    <property type="entry name" value="CATECHOL-2,3-DIOXYGENASE"/>
    <property type="match status" value="1"/>
</dbReference>
<protein>
    <submittedName>
        <fullName evidence="3">VOC family protein</fullName>
    </submittedName>
</protein>
<dbReference type="Proteomes" id="UP000449710">
    <property type="component" value="Unassembled WGS sequence"/>
</dbReference>
<evidence type="ECO:0000313" key="4">
    <source>
        <dbReference type="Proteomes" id="UP000449710"/>
    </source>
</evidence>
<dbReference type="SUPFAM" id="SSF54593">
    <property type="entry name" value="Glyoxalase/Bleomycin resistance protein/Dihydroxybiphenyl dioxygenase"/>
    <property type="match status" value="2"/>
</dbReference>
<accession>A0AA44BE15</accession>
<feature type="domain" description="VOC" evidence="2">
    <location>
        <begin position="11"/>
        <end position="129"/>
    </location>
</feature>
<comment type="caution">
    <text evidence="3">The sequence shown here is derived from an EMBL/GenBank/DDBJ whole genome shotgun (WGS) entry which is preliminary data.</text>
</comment>
<dbReference type="EMBL" id="SUMG01000008">
    <property type="protein sequence ID" value="NBG88468.1"/>
    <property type="molecule type" value="Genomic_DNA"/>
</dbReference>
<reference evidence="3 4" key="1">
    <citation type="submission" date="2019-04" db="EMBL/GenBank/DDBJ databases">
        <title>Isachenkonia alkalipeptolytica gen. nov. sp. nov. a new anaerobic, alkiliphilic organothrophic bacterium capable to reduce synthesized ferrihydrite isolated from a soda lake.</title>
        <authorList>
            <person name="Toshchakov S.V."/>
            <person name="Zavarzina D.G."/>
            <person name="Zhilina T.N."/>
            <person name="Kostrikina N.A."/>
            <person name="Kublanov I.V."/>
        </authorList>
    </citation>
    <scope>NUCLEOTIDE SEQUENCE [LARGE SCALE GENOMIC DNA]</scope>
    <source>
        <strain evidence="3 4">Z-1701</strain>
    </source>
</reference>
<dbReference type="PROSITE" id="PS51819">
    <property type="entry name" value="VOC"/>
    <property type="match status" value="1"/>
</dbReference>
<dbReference type="InterPro" id="IPR018146">
    <property type="entry name" value="Glyoxalase_1_CS"/>
</dbReference>
<evidence type="ECO:0000313" key="3">
    <source>
        <dbReference type="EMBL" id="NBG88468.1"/>
    </source>
</evidence>
<dbReference type="RefSeq" id="WP_160721097.1">
    <property type="nucleotide sequence ID" value="NZ_SUMG01000008.1"/>
</dbReference>
<dbReference type="AlphaFoldDB" id="A0AA44BE15"/>
<dbReference type="Pfam" id="PF00903">
    <property type="entry name" value="Glyoxalase"/>
    <property type="match status" value="2"/>
</dbReference>
<dbReference type="InterPro" id="IPR037523">
    <property type="entry name" value="VOC_core"/>
</dbReference>
<dbReference type="InterPro" id="IPR004360">
    <property type="entry name" value="Glyas_Fos-R_dOase_dom"/>
</dbReference>
<organism evidence="3 4">
    <name type="scientific">Isachenkonia alkalipeptolytica</name>
    <dbReference type="NCBI Taxonomy" id="2565777"/>
    <lineage>
        <taxon>Bacteria</taxon>
        <taxon>Bacillati</taxon>
        <taxon>Bacillota</taxon>
        <taxon>Clostridia</taxon>
        <taxon>Eubacteriales</taxon>
        <taxon>Clostridiaceae</taxon>
        <taxon>Isachenkonia</taxon>
    </lineage>
</organism>
<evidence type="ECO:0000259" key="2">
    <source>
        <dbReference type="PROSITE" id="PS51819"/>
    </source>
</evidence>
<dbReference type="InterPro" id="IPR029068">
    <property type="entry name" value="Glyas_Bleomycin-R_OHBP_Dase"/>
</dbReference>
<dbReference type="GO" id="GO:0046872">
    <property type="term" value="F:metal ion binding"/>
    <property type="evidence" value="ECO:0007669"/>
    <property type="project" value="UniProtKB-KW"/>
</dbReference>
<keyword evidence="1" id="KW-0479">Metal-binding</keyword>
<dbReference type="GO" id="GO:0004462">
    <property type="term" value="F:lactoylglutathione lyase activity"/>
    <property type="evidence" value="ECO:0007669"/>
    <property type="project" value="InterPro"/>
</dbReference>
<name>A0AA44BE15_9CLOT</name>
<proteinExistence type="predicted"/>
<dbReference type="PANTHER" id="PTHR43279">
    <property type="entry name" value="CATECHOL-2,3-DIOXYGENASE"/>
    <property type="match status" value="1"/>
</dbReference>
<dbReference type="PROSITE" id="PS00934">
    <property type="entry name" value="GLYOXALASE_I_1"/>
    <property type="match status" value="2"/>
</dbReference>
<evidence type="ECO:0000256" key="1">
    <source>
        <dbReference type="ARBA" id="ARBA00022723"/>
    </source>
</evidence>
<keyword evidence="4" id="KW-1185">Reference proteome</keyword>